<keyword evidence="1" id="KW-0596">Phosphopantetheine</keyword>
<protein>
    <submittedName>
        <fullName evidence="4">Unannotated protein</fullName>
    </submittedName>
</protein>
<dbReference type="PROSITE" id="PS50075">
    <property type="entry name" value="CARRIER"/>
    <property type="match status" value="1"/>
</dbReference>
<dbReference type="Gene3D" id="1.10.1200.10">
    <property type="entry name" value="ACP-like"/>
    <property type="match status" value="1"/>
</dbReference>
<dbReference type="InterPro" id="IPR009081">
    <property type="entry name" value="PP-bd_ACP"/>
</dbReference>
<reference evidence="4" key="1">
    <citation type="submission" date="2020-05" db="EMBL/GenBank/DDBJ databases">
        <authorList>
            <person name="Chiriac C."/>
            <person name="Salcher M."/>
            <person name="Ghai R."/>
            <person name="Kavagutti S V."/>
        </authorList>
    </citation>
    <scope>NUCLEOTIDE SEQUENCE</scope>
</reference>
<name>A0A6J7EDQ5_9ZZZZ</name>
<dbReference type="Pfam" id="PF00550">
    <property type="entry name" value="PP-binding"/>
    <property type="match status" value="1"/>
</dbReference>
<evidence type="ECO:0000313" key="4">
    <source>
        <dbReference type="EMBL" id="CAB4879400.1"/>
    </source>
</evidence>
<dbReference type="InterPro" id="IPR036736">
    <property type="entry name" value="ACP-like_sf"/>
</dbReference>
<keyword evidence="2" id="KW-0597">Phosphoprotein</keyword>
<dbReference type="HAMAP" id="MF_01217">
    <property type="entry name" value="Acyl_carrier"/>
    <property type="match status" value="1"/>
</dbReference>
<evidence type="ECO:0000256" key="1">
    <source>
        <dbReference type="ARBA" id="ARBA00022450"/>
    </source>
</evidence>
<dbReference type="GO" id="GO:0006633">
    <property type="term" value="P:fatty acid biosynthetic process"/>
    <property type="evidence" value="ECO:0007669"/>
    <property type="project" value="InterPro"/>
</dbReference>
<accession>A0A6J7EDQ5</accession>
<sequence>MTRDEVLQLIAAHLGDELDVDPAVIGEQTRFKQDLEADSLDLYTLVQELEDTYGVTMSDEQAARIVSVGQAIDFVLSHAPDAP</sequence>
<organism evidence="4">
    <name type="scientific">freshwater metagenome</name>
    <dbReference type="NCBI Taxonomy" id="449393"/>
    <lineage>
        <taxon>unclassified sequences</taxon>
        <taxon>metagenomes</taxon>
        <taxon>ecological metagenomes</taxon>
    </lineage>
</organism>
<dbReference type="SUPFAM" id="SSF47336">
    <property type="entry name" value="ACP-like"/>
    <property type="match status" value="1"/>
</dbReference>
<gene>
    <name evidence="4" type="ORF">UFOPK3423_01209</name>
</gene>
<proteinExistence type="inferred from homology"/>
<dbReference type="AlphaFoldDB" id="A0A6J7EDQ5"/>
<dbReference type="NCBIfam" id="NF002150">
    <property type="entry name" value="PRK00982.1-4"/>
    <property type="match status" value="1"/>
</dbReference>
<evidence type="ECO:0000259" key="3">
    <source>
        <dbReference type="PROSITE" id="PS50075"/>
    </source>
</evidence>
<dbReference type="EMBL" id="CAFBLQ010000144">
    <property type="protein sequence ID" value="CAB4879400.1"/>
    <property type="molecule type" value="Genomic_DNA"/>
</dbReference>
<evidence type="ECO:0000256" key="2">
    <source>
        <dbReference type="ARBA" id="ARBA00022553"/>
    </source>
</evidence>
<feature type="domain" description="Carrier" evidence="3">
    <location>
        <begin position="1"/>
        <end position="79"/>
    </location>
</feature>
<dbReference type="InterPro" id="IPR003231">
    <property type="entry name" value="ACP"/>
</dbReference>